<dbReference type="AlphaFoldDB" id="A0A8J5MT19"/>
<gene>
    <name evidence="1" type="ORF">Hamer_G026993</name>
</gene>
<proteinExistence type="predicted"/>
<dbReference type="Proteomes" id="UP000747542">
    <property type="component" value="Unassembled WGS sequence"/>
</dbReference>
<organism evidence="1 2">
    <name type="scientific">Homarus americanus</name>
    <name type="common">American lobster</name>
    <dbReference type="NCBI Taxonomy" id="6706"/>
    <lineage>
        <taxon>Eukaryota</taxon>
        <taxon>Metazoa</taxon>
        <taxon>Ecdysozoa</taxon>
        <taxon>Arthropoda</taxon>
        <taxon>Crustacea</taxon>
        <taxon>Multicrustacea</taxon>
        <taxon>Malacostraca</taxon>
        <taxon>Eumalacostraca</taxon>
        <taxon>Eucarida</taxon>
        <taxon>Decapoda</taxon>
        <taxon>Pleocyemata</taxon>
        <taxon>Astacidea</taxon>
        <taxon>Nephropoidea</taxon>
        <taxon>Nephropidae</taxon>
        <taxon>Homarus</taxon>
    </lineage>
</organism>
<dbReference type="EMBL" id="JAHLQT010027037">
    <property type="protein sequence ID" value="KAG7162803.1"/>
    <property type="molecule type" value="Genomic_DNA"/>
</dbReference>
<feature type="non-terminal residue" evidence="1">
    <location>
        <position position="1"/>
    </location>
</feature>
<reference evidence="1" key="1">
    <citation type="journal article" date="2021" name="Sci. Adv.">
        <title>The American lobster genome reveals insights on longevity, neural, and immune adaptations.</title>
        <authorList>
            <person name="Polinski J.M."/>
            <person name="Zimin A.V."/>
            <person name="Clark K.F."/>
            <person name="Kohn A.B."/>
            <person name="Sadowski N."/>
            <person name="Timp W."/>
            <person name="Ptitsyn A."/>
            <person name="Khanna P."/>
            <person name="Romanova D.Y."/>
            <person name="Williams P."/>
            <person name="Greenwood S.J."/>
            <person name="Moroz L.L."/>
            <person name="Walt D.R."/>
            <person name="Bodnar A.G."/>
        </authorList>
    </citation>
    <scope>NUCLEOTIDE SEQUENCE</scope>
    <source>
        <strain evidence="1">GMGI-L3</strain>
    </source>
</reference>
<protein>
    <submittedName>
        <fullName evidence="1">Uncharacterized protein</fullName>
    </submittedName>
</protein>
<evidence type="ECO:0000313" key="1">
    <source>
        <dbReference type="EMBL" id="KAG7162803.1"/>
    </source>
</evidence>
<keyword evidence="2" id="KW-1185">Reference proteome</keyword>
<comment type="caution">
    <text evidence="1">The sequence shown here is derived from an EMBL/GenBank/DDBJ whole genome shotgun (WGS) entry which is preliminary data.</text>
</comment>
<name>A0A8J5MT19_HOMAM</name>
<sequence length="62" mass="6834">DCCIEDVDVGVNGDKLLLVQCNPILWAPCPHLRPARTNFEQGTITVHGLGRLGCLIEMFGKR</sequence>
<accession>A0A8J5MT19</accession>
<evidence type="ECO:0000313" key="2">
    <source>
        <dbReference type="Proteomes" id="UP000747542"/>
    </source>
</evidence>